<sequence>MLEEAGQDVPALQDRPKLTNDLEHIVRAFESLSMSRTSNGFGLNPLSMADIKAYYDFGLSPLEPETFIFLIQSIDQAYLDEYNETHRNS</sequence>
<dbReference type="AlphaFoldDB" id="A0A432YXD7"/>
<comment type="caution">
    <text evidence="1">The sequence shown here is derived from an EMBL/GenBank/DDBJ whole genome shotgun (WGS) entry which is preliminary data.</text>
</comment>
<dbReference type="InterPro" id="IPR056919">
    <property type="entry name" value="Phage_TAC_18"/>
</dbReference>
<dbReference type="EMBL" id="PIQA01000001">
    <property type="protein sequence ID" value="RUO67990.1"/>
    <property type="molecule type" value="Genomic_DNA"/>
</dbReference>
<dbReference type="RefSeq" id="WP_380299073.1">
    <property type="nucleotide sequence ID" value="NZ_JBHUMT010000016.1"/>
</dbReference>
<evidence type="ECO:0000313" key="1">
    <source>
        <dbReference type="EMBL" id="RUO67990.1"/>
    </source>
</evidence>
<proteinExistence type="predicted"/>
<organism evidence="1 2">
    <name type="scientific">Idiomarina piscisalsi</name>
    <dbReference type="NCBI Taxonomy" id="1096243"/>
    <lineage>
        <taxon>Bacteria</taxon>
        <taxon>Pseudomonadati</taxon>
        <taxon>Pseudomonadota</taxon>
        <taxon>Gammaproteobacteria</taxon>
        <taxon>Alteromonadales</taxon>
        <taxon>Idiomarinaceae</taxon>
        <taxon>Idiomarina</taxon>
    </lineage>
</organism>
<gene>
    <name evidence="1" type="ORF">CWI73_03800</name>
</gene>
<protein>
    <submittedName>
        <fullName evidence="1">Uncharacterized protein</fullName>
    </submittedName>
</protein>
<reference evidence="1 2" key="1">
    <citation type="journal article" date="2011" name="Front. Microbiol.">
        <title>Genomic signatures of strain selection and enhancement in Bacillus atrophaeus var. globigii, a historical biowarfare simulant.</title>
        <authorList>
            <person name="Gibbons H.S."/>
            <person name="Broomall S.M."/>
            <person name="McNew L.A."/>
            <person name="Daligault H."/>
            <person name="Chapman C."/>
            <person name="Bruce D."/>
            <person name="Karavis M."/>
            <person name="Krepps M."/>
            <person name="McGregor P.A."/>
            <person name="Hong C."/>
            <person name="Park K.H."/>
            <person name="Akmal A."/>
            <person name="Feldman A."/>
            <person name="Lin J.S."/>
            <person name="Chang W.E."/>
            <person name="Higgs B.W."/>
            <person name="Demirev P."/>
            <person name="Lindquist J."/>
            <person name="Liem A."/>
            <person name="Fochler E."/>
            <person name="Read T.D."/>
            <person name="Tapia R."/>
            <person name="Johnson S."/>
            <person name="Bishop-Lilly K.A."/>
            <person name="Detter C."/>
            <person name="Han C."/>
            <person name="Sozhamannan S."/>
            <person name="Rosenzweig C.N."/>
            <person name="Skowronski E.W."/>
        </authorList>
    </citation>
    <scope>NUCLEOTIDE SEQUENCE [LARGE SCALE GENOMIC DNA]</scope>
    <source>
        <strain evidence="1 2">TPS4-2</strain>
    </source>
</reference>
<dbReference type="Pfam" id="PF23812">
    <property type="entry name" value="Phage_TAC_18"/>
    <property type="match status" value="1"/>
</dbReference>
<dbReference type="Proteomes" id="UP000288361">
    <property type="component" value="Unassembled WGS sequence"/>
</dbReference>
<accession>A0A432YXD7</accession>
<name>A0A432YXD7_9GAMM</name>
<evidence type="ECO:0000313" key="2">
    <source>
        <dbReference type="Proteomes" id="UP000288361"/>
    </source>
</evidence>